<comment type="subcellular location">
    <subcellularLocation>
        <location evidence="6">Cytoplasm</location>
    </subcellularLocation>
</comment>
<comment type="function">
    <text evidence="6">The UvrABC repair system catalyzes the recognition and processing of DNA lesions. UvrC both incises the 5' and 3' sides of the lesion. The N-terminal half is responsible for the 3' incision and the C-terminal half is responsible for the 5' incision.</text>
</comment>
<keyword evidence="5 6" id="KW-0234">DNA repair</keyword>
<dbReference type="Gene3D" id="3.40.1440.10">
    <property type="entry name" value="GIY-YIG endonuclease"/>
    <property type="match status" value="1"/>
</dbReference>
<dbReference type="Gene3D" id="3.30.420.340">
    <property type="entry name" value="UvrC, RNAse H endonuclease domain"/>
    <property type="match status" value="1"/>
</dbReference>
<dbReference type="Pfam" id="PF22920">
    <property type="entry name" value="UvrC_RNaseH"/>
    <property type="match status" value="1"/>
</dbReference>
<accession>A0A7V5LYJ7</accession>
<keyword evidence="3 6" id="KW-0228">DNA excision</keyword>
<dbReference type="InterPro" id="IPR000305">
    <property type="entry name" value="GIY-YIG_endonuc"/>
</dbReference>
<dbReference type="InterPro" id="IPR035901">
    <property type="entry name" value="GIY-YIG_endonuc_sf"/>
</dbReference>
<dbReference type="NCBIfam" id="NF001824">
    <property type="entry name" value="PRK00558.1-5"/>
    <property type="match status" value="1"/>
</dbReference>
<dbReference type="Pfam" id="PF02151">
    <property type="entry name" value="UVR"/>
    <property type="match status" value="1"/>
</dbReference>
<dbReference type="InterPro" id="IPR001943">
    <property type="entry name" value="UVR_dom"/>
</dbReference>
<evidence type="ECO:0000256" key="1">
    <source>
        <dbReference type="ARBA" id="ARBA00022490"/>
    </source>
</evidence>
<dbReference type="SMART" id="SM00465">
    <property type="entry name" value="GIYc"/>
    <property type="match status" value="1"/>
</dbReference>
<dbReference type="GO" id="GO:0006289">
    <property type="term" value="P:nucleotide-excision repair"/>
    <property type="evidence" value="ECO:0007669"/>
    <property type="project" value="UniProtKB-UniRule"/>
</dbReference>
<comment type="caution">
    <text evidence="10">The sequence shown here is derived from an EMBL/GenBank/DDBJ whole genome shotgun (WGS) entry which is preliminary data.</text>
</comment>
<dbReference type="Pfam" id="PF12826">
    <property type="entry name" value="HHH_2"/>
    <property type="match status" value="1"/>
</dbReference>
<dbReference type="InterPro" id="IPR001162">
    <property type="entry name" value="UvrC_RNase_H_dom"/>
</dbReference>
<sequence length="599" mass="69442">MKILNLREKLKLVPESPGVYLFKDKEGKIIYIGKALSLKKRVRSYFQKGEFSPRIGALVSKISDLEWIVTKSEAEAFLLESNLIKHHHPKYNIRFRDDKSYPYIKLSTNEDFPGVFLTRNPRRDGAQYFGPYTNVKAARRTLRLIHRFFPLRRCKDKFKTRLSPCLNFYIKECSAPCVGRIGKEEYWKLVRGVSLFLQGHYETLIKNLKEEMFKASEREEFERAAKIRDTIRAIEKISQTQTVTSFPGEDLDLIGIAREGTRACVLVFIIREGKVVDKSHFFLKISIEDEDEEILSSFIKQYYVKTSFVPPQIVVPKDFEEKEEISCWLSQKAGKKVRITSPKKGDKKRLLELAGQNASFFLKQQPREKKESIALYELKEYLKLSDIPTRIEGVDISNIKGEEATGSVVVFEEGSPKKTEYRKFKIKTVQGIDDFSMMKEVIRRRYERLASEGKTLPQLLLVDGGKGQVSVCFRSLKELGLEKKSFVAGLATEFEQDFTPYRSLPVDIPPDSEAIKLLQQVRDEAHRFAHSYHRKRRERKIKNSSLEKIPGVGEYTKKLLLFHFGSLERVKKATLEELMRVRGIGKKKAEIILKWLDKI</sequence>
<evidence type="ECO:0000313" key="10">
    <source>
        <dbReference type="EMBL" id="HHF98116.1"/>
    </source>
</evidence>
<feature type="domain" description="UVR" evidence="7">
    <location>
        <begin position="202"/>
        <end position="237"/>
    </location>
</feature>
<protein>
    <recommendedName>
        <fullName evidence="6">UvrABC system protein C</fullName>
        <shortName evidence="6">Protein UvrC</shortName>
    </recommendedName>
    <alternativeName>
        <fullName evidence="6">Excinuclease ABC subunit C</fullName>
    </alternativeName>
</protein>
<feature type="domain" description="UvrC family homology region profile" evidence="9">
    <location>
        <begin position="253"/>
        <end position="470"/>
    </location>
</feature>
<dbReference type="Pfam" id="PF01541">
    <property type="entry name" value="GIY-YIG"/>
    <property type="match status" value="1"/>
</dbReference>
<evidence type="ECO:0000256" key="4">
    <source>
        <dbReference type="ARBA" id="ARBA00022881"/>
    </source>
</evidence>
<dbReference type="CDD" id="cd10434">
    <property type="entry name" value="GIY-YIG_UvrC_Cho"/>
    <property type="match status" value="1"/>
</dbReference>
<dbReference type="EMBL" id="DRTT01000038">
    <property type="protein sequence ID" value="HHF98116.1"/>
    <property type="molecule type" value="Genomic_DNA"/>
</dbReference>
<dbReference type="GO" id="GO:0003677">
    <property type="term" value="F:DNA binding"/>
    <property type="evidence" value="ECO:0007669"/>
    <property type="project" value="UniProtKB-UniRule"/>
</dbReference>
<dbReference type="InterPro" id="IPR004791">
    <property type="entry name" value="UvrC"/>
</dbReference>
<keyword evidence="2 6" id="KW-0227">DNA damage</keyword>
<dbReference type="PANTHER" id="PTHR30562:SF1">
    <property type="entry name" value="UVRABC SYSTEM PROTEIN C"/>
    <property type="match status" value="1"/>
</dbReference>
<dbReference type="Gene3D" id="4.10.860.10">
    <property type="entry name" value="UVR domain"/>
    <property type="match status" value="1"/>
</dbReference>
<gene>
    <name evidence="6 10" type="primary">uvrC</name>
    <name evidence="10" type="ORF">ENL39_01330</name>
</gene>
<proteinExistence type="inferred from homology"/>
<evidence type="ECO:0000259" key="7">
    <source>
        <dbReference type="PROSITE" id="PS50151"/>
    </source>
</evidence>
<evidence type="ECO:0000256" key="6">
    <source>
        <dbReference type="HAMAP-Rule" id="MF_00203"/>
    </source>
</evidence>
<dbReference type="NCBIfam" id="TIGR00194">
    <property type="entry name" value="uvrC"/>
    <property type="match status" value="1"/>
</dbReference>
<dbReference type="GO" id="GO:0009432">
    <property type="term" value="P:SOS response"/>
    <property type="evidence" value="ECO:0007669"/>
    <property type="project" value="UniProtKB-UniRule"/>
</dbReference>
<dbReference type="Proteomes" id="UP000886070">
    <property type="component" value="Unassembled WGS sequence"/>
</dbReference>
<dbReference type="SUPFAM" id="SSF47781">
    <property type="entry name" value="RuvA domain 2-like"/>
    <property type="match status" value="1"/>
</dbReference>
<keyword evidence="4 6" id="KW-0267">Excision nuclease</keyword>
<dbReference type="FunFam" id="3.40.1440.10:FF:000001">
    <property type="entry name" value="UvrABC system protein C"/>
    <property type="match status" value="1"/>
</dbReference>
<name>A0A7V5LYJ7_UNCAE</name>
<dbReference type="GO" id="GO:0009381">
    <property type="term" value="F:excinuclease ABC activity"/>
    <property type="evidence" value="ECO:0007669"/>
    <property type="project" value="UniProtKB-UniRule"/>
</dbReference>
<organism evidence="10">
    <name type="scientific">Aerophobetes bacterium</name>
    <dbReference type="NCBI Taxonomy" id="2030807"/>
    <lineage>
        <taxon>Bacteria</taxon>
        <taxon>Candidatus Aerophobota</taxon>
    </lineage>
</organism>
<dbReference type="InterPro" id="IPR047296">
    <property type="entry name" value="GIY-YIG_UvrC_Cho"/>
</dbReference>
<dbReference type="GO" id="GO:0009380">
    <property type="term" value="C:excinuclease repair complex"/>
    <property type="evidence" value="ECO:0007669"/>
    <property type="project" value="InterPro"/>
</dbReference>
<dbReference type="Gene3D" id="1.10.150.20">
    <property type="entry name" value="5' to 3' exonuclease, C-terminal subdomain"/>
    <property type="match status" value="1"/>
</dbReference>
<evidence type="ECO:0000256" key="3">
    <source>
        <dbReference type="ARBA" id="ARBA00022769"/>
    </source>
</evidence>
<evidence type="ECO:0000259" key="9">
    <source>
        <dbReference type="PROSITE" id="PS50165"/>
    </source>
</evidence>
<dbReference type="SUPFAM" id="SSF46600">
    <property type="entry name" value="C-terminal UvrC-binding domain of UvrB"/>
    <property type="match status" value="1"/>
</dbReference>
<comment type="similarity">
    <text evidence="6">Belongs to the UvrC family.</text>
</comment>
<dbReference type="AlphaFoldDB" id="A0A7V5LYJ7"/>
<comment type="subunit">
    <text evidence="6">Interacts with UvrB in an incision complex.</text>
</comment>
<keyword evidence="6" id="KW-0742">SOS response</keyword>
<dbReference type="InterPro" id="IPR010994">
    <property type="entry name" value="RuvA_2-like"/>
</dbReference>
<reference evidence="10" key="1">
    <citation type="journal article" date="2020" name="mSystems">
        <title>Genome- and Community-Level Interaction Insights into Carbon Utilization and Element Cycling Functions of Hydrothermarchaeota in Hydrothermal Sediment.</title>
        <authorList>
            <person name="Zhou Z."/>
            <person name="Liu Y."/>
            <person name="Xu W."/>
            <person name="Pan J."/>
            <person name="Luo Z.H."/>
            <person name="Li M."/>
        </authorList>
    </citation>
    <scope>NUCLEOTIDE SEQUENCE [LARGE SCALE GENOMIC DNA]</scope>
    <source>
        <strain evidence="10">HyVt-92</strain>
    </source>
</reference>
<dbReference type="PANTHER" id="PTHR30562">
    <property type="entry name" value="UVRC/OXIDOREDUCTASE"/>
    <property type="match status" value="1"/>
</dbReference>
<dbReference type="PROSITE" id="PS50164">
    <property type="entry name" value="GIY_YIG"/>
    <property type="match status" value="1"/>
</dbReference>
<evidence type="ECO:0000256" key="5">
    <source>
        <dbReference type="ARBA" id="ARBA00023204"/>
    </source>
</evidence>
<dbReference type="SUPFAM" id="SSF82771">
    <property type="entry name" value="GIY-YIG endonuclease"/>
    <property type="match status" value="1"/>
</dbReference>
<dbReference type="PROSITE" id="PS50151">
    <property type="entry name" value="UVR"/>
    <property type="match status" value="1"/>
</dbReference>
<evidence type="ECO:0000256" key="2">
    <source>
        <dbReference type="ARBA" id="ARBA00022763"/>
    </source>
</evidence>
<dbReference type="Pfam" id="PF08459">
    <property type="entry name" value="UvrC_RNaseH_dom"/>
    <property type="match status" value="1"/>
</dbReference>
<feature type="domain" description="GIY-YIG" evidence="8">
    <location>
        <begin position="15"/>
        <end position="93"/>
    </location>
</feature>
<dbReference type="HAMAP" id="MF_00203">
    <property type="entry name" value="UvrC"/>
    <property type="match status" value="1"/>
</dbReference>
<dbReference type="InterPro" id="IPR041663">
    <property type="entry name" value="DisA/LigA_HHH"/>
</dbReference>
<evidence type="ECO:0000259" key="8">
    <source>
        <dbReference type="PROSITE" id="PS50164"/>
    </source>
</evidence>
<dbReference type="InterPro" id="IPR003583">
    <property type="entry name" value="Hlx-hairpin-Hlx_DNA-bd_motif"/>
</dbReference>
<dbReference type="InterPro" id="IPR050066">
    <property type="entry name" value="UvrABC_protein_C"/>
</dbReference>
<dbReference type="SMART" id="SM00278">
    <property type="entry name" value="HhH1"/>
    <property type="match status" value="2"/>
</dbReference>
<dbReference type="InterPro" id="IPR036876">
    <property type="entry name" value="UVR_dom_sf"/>
</dbReference>
<dbReference type="InterPro" id="IPR038476">
    <property type="entry name" value="UvrC_RNase_H_dom_sf"/>
</dbReference>
<keyword evidence="1 6" id="KW-0963">Cytoplasm</keyword>
<dbReference type="PROSITE" id="PS50165">
    <property type="entry name" value="UVRC"/>
    <property type="match status" value="1"/>
</dbReference>
<dbReference type="GO" id="GO:0005737">
    <property type="term" value="C:cytoplasm"/>
    <property type="evidence" value="ECO:0007669"/>
    <property type="project" value="UniProtKB-SubCell"/>
</dbReference>